<keyword evidence="13" id="KW-1185">Reference proteome</keyword>
<dbReference type="Proteomes" id="UP000198793">
    <property type="component" value="Unassembled WGS sequence"/>
</dbReference>
<evidence type="ECO:0000259" key="11">
    <source>
        <dbReference type="Pfam" id="PF26002"/>
    </source>
</evidence>
<proteinExistence type="inferred from homology"/>
<evidence type="ECO:0000256" key="1">
    <source>
        <dbReference type="ARBA" id="ARBA00004377"/>
    </source>
</evidence>
<keyword evidence="7 9" id="KW-1133">Transmembrane helix</keyword>
<dbReference type="AlphaFoldDB" id="A0A1H0NBG5"/>
<evidence type="ECO:0000256" key="3">
    <source>
        <dbReference type="ARBA" id="ARBA00022448"/>
    </source>
</evidence>
<evidence type="ECO:0000313" key="12">
    <source>
        <dbReference type="EMBL" id="SDO90017.1"/>
    </source>
</evidence>
<dbReference type="GO" id="GO:0015031">
    <property type="term" value="P:protein transport"/>
    <property type="evidence" value="ECO:0007669"/>
    <property type="project" value="InterPro"/>
</dbReference>
<keyword evidence="6 9" id="KW-0812">Transmembrane</keyword>
<reference evidence="12 13" key="1">
    <citation type="submission" date="2016-10" db="EMBL/GenBank/DDBJ databases">
        <authorList>
            <person name="de Groot N.N."/>
        </authorList>
    </citation>
    <scope>NUCLEOTIDE SEQUENCE [LARGE SCALE GENOMIC DNA]</scope>
    <source>
        <strain evidence="13">L7-484,KACC 16230,DSM 25025</strain>
    </source>
</reference>
<comment type="subcellular location">
    <subcellularLocation>
        <location evidence="1 9">Cell inner membrane</location>
        <topology evidence="1 9">Single-pass membrane protein</topology>
    </subcellularLocation>
</comment>
<keyword evidence="5 9" id="KW-0997">Cell inner membrane</keyword>
<dbReference type="GO" id="GO:0005886">
    <property type="term" value="C:plasma membrane"/>
    <property type="evidence" value="ECO:0007669"/>
    <property type="project" value="UniProtKB-SubCell"/>
</dbReference>
<feature type="transmembrane region" description="Helical" evidence="9">
    <location>
        <begin position="16"/>
        <end position="34"/>
    </location>
</feature>
<evidence type="ECO:0000256" key="2">
    <source>
        <dbReference type="ARBA" id="ARBA00009477"/>
    </source>
</evidence>
<protein>
    <recommendedName>
        <fullName evidence="9">Membrane fusion protein (MFP) family protein</fullName>
    </recommendedName>
</protein>
<evidence type="ECO:0000256" key="8">
    <source>
        <dbReference type="ARBA" id="ARBA00023136"/>
    </source>
</evidence>
<evidence type="ECO:0000256" key="5">
    <source>
        <dbReference type="ARBA" id="ARBA00022519"/>
    </source>
</evidence>
<dbReference type="InterPro" id="IPR010129">
    <property type="entry name" value="T1SS_HlyD"/>
</dbReference>
<keyword evidence="3 9" id="KW-0813">Transport</keyword>
<accession>A0A1H0NBG5</accession>
<dbReference type="PANTHER" id="PTHR30386:SF17">
    <property type="entry name" value="ALKALINE PROTEASE SECRETION PROTEIN APRE"/>
    <property type="match status" value="1"/>
</dbReference>
<dbReference type="SUPFAM" id="SSF111369">
    <property type="entry name" value="HlyD-like secretion proteins"/>
    <property type="match status" value="1"/>
</dbReference>
<evidence type="ECO:0000256" key="4">
    <source>
        <dbReference type="ARBA" id="ARBA00022475"/>
    </source>
</evidence>
<evidence type="ECO:0000256" key="9">
    <source>
        <dbReference type="RuleBase" id="RU365093"/>
    </source>
</evidence>
<dbReference type="InterPro" id="IPR058982">
    <property type="entry name" value="Beta-barrel_AprE"/>
</dbReference>
<gene>
    <name evidence="12" type="ORF">SAMN05192530_1193</name>
</gene>
<dbReference type="NCBIfam" id="TIGR01843">
    <property type="entry name" value="type_I_hlyD"/>
    <property type="match status" value="1"/>
</dbReference>
<dbReference type="InterPro" id="IPR058781">
    <property type="entry name" value="HH_AprE-like"/>
</dbReference>
<organism evidence="12 13">
    <name type="scientific">Aureimonas jatrophae</name>
    <dbReference type="NCBI Taxonomy" id="1166073"/>
    <lineage>
        <taxon>Bacteria</taxon>
        <taxon>Pseudomonadati</taxon>
        <taxon>Pseudomonadota</taxon>
        <taxon>Alphaproteobacteria</taxon>
        <taxon>Hyphomicrobiales</taxon>
        <taxon>Aurantimonadaceae</taxon>
        <taxon>Aureimonas</taxon>
    </lineage>
</organism>
<keyword evidence="4 9" id="KW-1003">Cell membrane</keyword>
<feature type="domain" description="AprE-like beta-barrel" evidence="11">
    <location>
        <begin position="326"/>
        <end position="414"/>
    </location>
</feature>
<evidence type="ECO:0000313" key="13">
    <source>
        <dbReference type="Proteomes" id="UP000198793"/>
    </source>
</evidence>
<evidence type="ECO:0000259" key="10">
    <source>
        <dbReference type="Pfam" id="PF25994"/>
    </source>
</evidence>
<sequence>MTNEARYARSIRRLSHLGYATAVLGIGTFVGWAMTAQVASAVIAKGTVSVASSRKSIEHASGGTVSTVDVREGEMVKAGQRLLTLDATETLAQIDILRTRLVAAMAKERRFDAEAGGSSDMDISGALVLSRVGDADPSAVERALAAEHAIFLARKATNDRQIEIFRNQRSQYLSQAESHEARLGKLDAQIRDTGERLEQLRKLTDGGFVAKGNLVEKQNDLGELEDSRASIALQRDTARSAADAVELERLKADQARQEEIGKELADTRADVVSLAVQLETQRQLLSRNEIRAPQAGVVQNLRVRSAGAVVVPGNPIMELVPVADDLVINMQLPVNFADQVSPGMAANLRFSSLQSFHTMQMDGTVERISPDAVPDEQGRRTIVNGEIRLDLGSAPIELASRIRPGIEAEIVIPTAERTVASFLTKPLTDAFAHSMRER</sequence>
<dbReference type="RefSeq" id="WP_170842715.1">
    <property type="nucleotide sequence ID" value="NZ_FNIT01000019.1"/>
</dbReference>
<dbReference type="EMBL" id="FNIT01000019">
    <property type="protein sequence ID" value="SDO90017.1"/>
    <property type="molecule type" value="Genomic_DNA"/>
</dbReference>
<dbReference type="STRING" id="1166073.SAMN05192530_1193"/>
<comment type="similarity">
    <text evidence="2 9">Belongs to the membrane fusion protein (MFP) (TC 8.A.1) family.</text>
</comment>
<name>A0A1H0NBG5_9HYPH</name>
<keyword evidence="8 9" id="KW-0472">Membrane</keyword>
<dbReference type="PRINTS" id="PR01490">
    <property type="entry name" value="RTXTOXIND"/>
</dbReference>
<dbReference type="Gene3D" id="2.40.50.100">
    <property type="match status" value="1"/>
</dbReference>
<evidence type="ECO:0000256" key="7">
    <source>
        <dbReference type="ARBA" id="ARBA00022989"/>
    </source>
</evidence>
<evidence type="ECO:0000256" key="6">
    <source>
        <dbReference type="ARBA" id="ARBA00022692"/>
    </source>
</evidence>
<dbReference type="Pfam" id="PF25994">
    <property type="entry name" value="HH_AprE"/>
    <property type="match status" value="1"/>
</dbReference>
<dbReference type="Pfam" id="PF26002">
    <property type="entry name" value="Beta-barrel_AprE"/>
    <property type="match status" value="1"/>
</dbReference>
<dbReference type="Gene3D" id="2.40.30.170">
    <property type="match status" value="1"/>
</dbReference>
<feature type="domain" description="AprE-like long alpha-helical hairpin" evidence="10">
    <location>
        <begin position="92"/>
        <end position="282"/>
    </location>
</feature>
<dbReference type="InterPro" id="IPR050739">
    <property type="entry name" value="MFP"/>
</dbReference>
<dbReference type="PANTHER" id="PTHR30386">
    <property type="entry name" value="MEMBRANE FUSION SUBUNIT OF EMRAB-TOLC MULTIDRUG EFFLUX PUMP"/>
    <property type="match status" value="1"/>
</dbReference>